<feature type="non-terminal residue" evidence="11">
    <location>
        <position position="116"/>
    </location>
</feature>
<evidence type="ECO:0000256" key="3">
    <source>
        <dbReference type="ARBA" id="ARBA00022525"/>
    </source>
</evidence>
<dbReference type="InterPro" id="IPR036383">
    <property type="entry name" value="TSP1_rpt_sf"/>
</dbReference>
<comment type="subcellular location">
    <subcellularLocation>
        <location evidence="1">Membrane</location>
        <topology evidence="1">Single-pass membrane protein</topology>
    </subcellularLocation>
    <subcellularLocation>
        <location evidence="2">Secreted</location>
    </subcellularLocation>
</comment>
<keyword evidence="12" id="KW-1185">Reference proteome</keyword>
<keyword evidence="8" id="KW-0472">Membrane</keyword>
<keyword evidence="3" id="KW-0964">Secreted</keyword>
<dbReference type="PhylomeDB" id="A7RNJ5"/>
<evidence type="ECO:0000313" key="11">
    <source>
        <dbReference type="EMBL" id="EDO46935.1"/>
    </source>
</evidence>
<dbReference type="Pfam" id="PF00090">
    <property type="entry name" value="TSP_1"/>
    <property type="match status" value="2"/>
</dbReference>
<dbReference type="PROSITE" id="PS50092">
    <property type="entry name" value="TSP1"/>
    <property type="match status" value="2"/>
</dbReference>
<evidence type="ECO:0000256" key="6">
    <source>
        <dbReference type="ARBA" id="ARBA00022737"/>
    </source>
</evidence>
<feature type="region of interest" description="Disordered" evidence="10">
    <location>
        <begin position="80"/>
        <end position="116"/>
    </location>
</feature>
<dbReference type="AlphaFoldDB" id="A7RNJ5"/>
<protein>
    <submittedName>
        <fullName evidence="11">Uncharacterized protein</fullName>
    </submittedName>
</protein>
<dbReference type="Gene3D" id="2.20.100.10">
    <property type="entry name" value="Thrombospondin type-1 (TSP1) repeat"/>
    <property type="match status" value="2"/>
</dbReference>
<keyword evidence="6" id="KW-0677">Repeat</keyword>
<keyword evidence="5" id="KW-0732">Signal</keyword>
<dbReference type="InParanoid" id="A7RNJ5"/>
<dbReference type="FunFam" id="2.20.100.10:FF:000007">
    <property type="entry name" value="Thrombospondin 1"/>
    <property type="match status" value="1"/>
</dbReference>
<evidence type="ECO:0000256" key="10">
    <source>
        <dbReference type="SAM" id="MobiDB-lite"/>
    </source>
</evidence>
<feature type="compositionally biased region" description="Basic and acidic residues" evidence="10">
    <location>
        <begin position="41"/>
        <end position="62"/>
    </location>
</feature>
<evidence type="ECO:0000313" key="12">
    <source>
        <dbReference type="Proteomes" id="UP000001593"/>
    </source>
</evidence>
<evidence type="ECO:0000256" key="1">
    <source>
        <dbReference type="ARBA" id="ARBA00004167"/>
    </source>
</evidence>
<keyword evidence="9" id="KW-1015">Disulfide bond</keyword>
<keyword evidence="7" id="KW-1133">Transmembrane helix</keyword>
<proteinExistence type="predicted"/>
<evidence type="ECO:0000256" key="8">
    <source>
        <dbReference type="ARBA" id="ARBA00023136"/>
    </source>
</evidence>
<dbReference type="InterPro" id="IPR000884">
    <property type="entry name" value="TSP1_rpt"/>
</dbReference>
<gene>
    <name evidence="11" type="ORF">NEMVEDRAFT_v1g88028</name>
</gene>
<dbReference type="HOGENOM" id="CLU_047129_1_0_1"/>
<feature type="region of interest" description="Disordered" evidence="10">
    <location>
        <begin position="26"/>
        <end position="64"/>
    </location>
</feature>
<dbReference type="FunFam" id="2.20.100.10:FF:000080">
    <property type="entry name" value="SCO-spondin"/>
    <property type="match status" value="1"/>
</dbReference>
<organism evidence="11 12">
    <name type="scientific">Nematostella vectensis</name>
    <name type="common">Starlet sea anemone</name>
    <dbReference type="NCBI Taxonomy" id="45351"/>
    <lineage>
        <taxon>Eukaryota</taxon>
        <taxon>Metazoa</taxon>
        <taxon>Cnidaria</taxon>
        <taxon>Anthozoa</taxon>
        <taxon>Hexacorallia</taxon>
        <taxon>Actiniaria</taxon>
        <taxon>Edwardsiidae</taxon>
        <taxon>Nematostella</taxon>
    </lineage>
</organism>
<dbReference type="PANTHER" id="PTHR22906">
    <property type="entry name" value="PROPERDIN"/>
    <property type="match status" value="1"/>
</dbReference>
<evidence type="ECO:0000256" key="4">
    <source>
        <dbReference type="ARBA" id="ARBA00022692"/>
    </source>
</evidence>
<dbReference type="EMBL" id="DS469523">
    <property type="protein sequence ID" value="EDO46935.1"/>
    <property type="molecule type" value="Genomic_DNA"/>
</dbReference>
<dbReference type="SMART" id="SM00209">
    <property type="entry name" value="TSP1"/>
    <property type="match status" value="2"/>
</dbReference>
<evidence type="ECO:0000256" key="5">
    <source>
        <dbReference type="ARBA" id="ARBA00022729"/>
    </source>
</evidence>
<dbReference type="PANTHER" id="PTHR22906:SF43">
    <property type="entry name" value="PROPERDIN"/>
    <property type="match status" value="1"/>
</dbReference>
<keyword evidence="4" id="KW-0812">Transmembrane</keyword>
<dbReference type="Proteomes" id="UP000001593">
    <property type="component" value="Unassembled WGS sequence"/>
</dbReference>
<dbReference type="GO" id="GO:0016020">
    <property type="term" value="C:membrane"/>
    <property type="evidence" value="ECO:0007669"/>
    <property type="project" value="UniProtKB-SubCell"/>
</dbReference>
<sequence>DGGWGAWTSWSLCSKTCGGAVVTRTRECNSPEPSNGGKPCEPSDAKETKEDCTKPSGPRDGEWSDWSEWSHCSVTCGGGVISRSRECTNPEPARGGKTCPGDDTETAQDCLEPCPS</sequence>
<evidence type="ECO:0000256" key="2">
    <source>
        <dbReference type="ARBA" id="ARBA00004613"/>
    </source>
</evidence>
<evidence type="ECO:0000256" key="9">
    <source>
        <dbReference type="ARBA" id="ARBA00023157"/>
    </source>
</evidence>
<evidence type="ECO:0000256" key="7">
    <source>
        <dbReference type="ARBA" id="ARBA00022989"/>
    </source>
</evidence>
<reference evidence="11 12" key="1">
    <citation type="journal article" date="2007" name="Science">
        <title>Sea anemone genome reveals ancestral eumetazoan gene repertoire and genomic organization.</title>
        <authorList>
            <person name="Putnam N.H."/>
            <person name="Srivastava M."/>
            <person name="Hellsten U."/>
            <person name="Dirks B."/>
            <person name="Chapman J."/>
            <person name="Salamov A."/>
            <person name="Terry A."/>
            <person name="Shapiro H."/>
            <person name="Lindquist E."/>
            <person name="Kapitonov V.V."/>
            <person name="Jurka J."/>
            <person name="Genikhovich G."/>
            <person name="Grigoriev I.V."/>
            <person name="Lucas S.M."/>
            <person name="Steele R.E."/>
            <person name="Finnerty J.R."/>
            <person name="Technau U."/>
            <person name="Martindale M.Q."/>
            <person name="Rokhsar D.S."/>
        </authorList>
    </citation>
    <scope>NUCLEOTIDE SEQUENCE [LARGE SCALE GENOMIC DNA]</scope>
    <source>
        <strain evidence="12">CH2 X CH6</strain>
    </source>
</reference>
<dbReference type="OMA" id="ETKEDCT"/>
<name>A7RNJ5_NEMVE</name>
<accession>A7RNJ5</accession>
<dbReference type="SUPFAM" id="SSF82895">
    <property type="entry name" value="TSP-1 type 1 repeat"/>
    <property type="match status" value="2"/>
</dbReference>
<dbReference type="InterPro" id="IPR052065">
    <property type="entry name" value="Compl_asym_regulator"/>
</dbReference>